<gene>
    <name evidence="5" type="primary">yknY_2</name>
    <name evidence="5" type="ORF">SPTER_03650</name>
</gene>
<name>A0A517DPA9_9FIRM</name>
<evidence type="ECO:0000259" key="4">
    <source>
        <dbReference type="PROSITE" id="PS50893"/>
    </source>
</evidence>
<sequence>MTIALVDVRKAYNIGGSEVFALAGVNLTIPTGEFTAIMGPEGSGKSTLMNILGCRDRPTIGSYTLDGQEITALNDVALAATRNQKIGFVYQHFNLLPRMSALQNTTLPLIYAGVDKQERYERAEQALLTVGLGKNMRQRPHEMTGGQRQRVAIAQALVNNPSIILADEPTGNLDTKAGNEIIDVFSRLNQQGHTVVIVTNAAEIARRTGRVIHVCNGRILGEESV</sequence>
<dbReference type="GO" id="GO:0016887">
    <property type="term" value="F:ATP hydrolysis activity"/>
    <property type="evidence" value="ECO:0007669"/>
    <property type="project" value="InterPro"/>
</dbReference>
<dbReference type="KEGG" id="sted:SPTER_03650"/>
<protein>
    <submittedName>
        <fullName evidence="5">Putative ABC transporter ATP-binding protein YknY</fullName>
        <ecNumber evidence="5">3.6.3.-</ecNumber>
    </submittedName>
</protein>
<accession>A0A517DPA9</accession>
<feature type="domain" description="ABC transporter" evidence="4">
    <location>
        <begin position="3"/>
        <end position="225"/>
    </location>
</feature>
<dbReference type="CDD" id="cd03255">
    <property type="entry name" value="ABC_MJ0796_LolCDE_FtsE"/>
    <property type="match status" value="1"/>
</dbReference>
<dbReference type="GO" id="GO:0005886">
    <property type="term" value="C:plasma membrane"/>
    <property type="evidence" value="ECO:0007669"/>
    <property type="project" value="TreeGrafter"/>
</dbReference>
<dbReference type="FunFam" id="3.40.50.300:FF:000032">
    <property type="entry name" value="Export ABC transporter ATP-binding protein"/>
    <property type="match status" value="1"/>
</dbReference>
<evidence type="ECO:0000313" key="6">
    <source>
        <dbReference type="Proteomes" id="UP000320776"/>
    </source>
</evidence>
<dbReference type="InterPro" id="IPR003439">
    <property type="entry name" value="ABC_transporter-like_ATP-bd"/>
</dbReference>
<dbReference type="OrthoDB" id="9772862at2"/>
<dbReference type="SUPFAM" id="SSF52540">
    <property type="entry name" value="P-loop containing nucleoside triphosphate hydrolases"/>
    <property type="match status" value="1"/>
</dbReference>
<dbReference type="GO" id="GO:0022857">
    <property type="term" value="F:transmembrane transporter activity"/>
    <property type="evidence" value="ECO:0007669"/>
    <property type="project" value="TreeGrafter"/>
</dbReference>
<dbReference type="PROSITE" id="PS50893">
    <property type="entry name" value="ABC_TRANSPORTER_2"/>
    <property type="match status" value="1"/>
</dbReference>
<dbReference type="Gene3D" id="3.40.50.300">
    <property type="entry name" value="P-loop containing nucleotide triphosphate hydrolases"/>
    <property type="match status" value="1"/>
</dbReference>
<keyword evidence="1" id="KW-0813">Transport</keyword>
<reference evidence="5 6" key="1">
    <citation type="submission" date="2019-02" db="EMBL/GenBank/DDBJ databases">
        <title>Closed genome of Sporomusa termitida DSM 4440.</title>
        <authorList>
            <person name="Poehlein A."/>
            <person name="Daniel R."/>
        </authorList>
    </citation>
    <scope>NUCLEOTIDE SEQUENCE [LARGE SCALE GENOMIC DNA]</scope>
    <source>
        <strain evidence="5 6">DSM 4440</strain>
    </source>
</reference>
<dbReference type="GO" id="GO:0098796">
    <property type="term" value="C:membrane protein complex"/>
    <property type="evidence" value="ECO:0007669"/>
    <property type="project" value="UniProtKB-ARBA"/>
</dbReference>
<evidence type="ECO:0000256" key="2">
    <source>
        <dbReference type="ARBA" id="ARBA00022741"/>
    </source>
</evidence>
<keyword evidence="2" id="KW-0547">Nucleotide-binding</keyword>
<dbReference type="Pfam" id="PF00005">
    <property type="entry name" value="ABC_tran"/>
    <property type="match status" value="1"/>
</dbReference>
<keyword evidence="6" id="KW-1185">Reference proteome</keyword>
<dbReference type="EC" id="3.6.3.-" evidence="5"/>
<dbReference type="PANTHER" id="PTHR24220:SF86">
    <property type="entry name" value="ABC TRANSPORTER ABCH.1"/>
    <property type="match status" value="1"/>
</dbReference>
<keyword evidence="5" id="KW-0378">Hydrolase</keyword>
<keyword evidence="3 5" id="KW-0067">ATP-binding</keyword>
<dbReference type="EMBL" id="CP036259">
    <property type="protein sequence ID" value="QDR79106.1"/>
    <property type="molecule type" value="Genomic_DNA"/>
</dbReference>
<evidence type="ECO:0000256" key="1">
    <source>
        <dbReference type="ARBA" id="ARBA00022448"/>
    </source>
</evidence>
<dbReference type="InterPro" id="IPR027417">
    <property type="entry name" value="P-loop_NTPase"/>
</dbReference>
<dbReference type="GO" id="GO:0005524">
    <property type="term" value="F:ATP binding"/>
    <property type="evidence" value="ECO:0007669"/>
    <property type="project" value="UniProtKB-KW"/>
</dbReference>
<dbReference type="AlphaFoldDB" id="A0A517DPA9"/>
<evidence type="ECO:0000313" key="5">
    <source>
        <dbReference type="EMBL" id="QDR79106.1"/>
    </source>
</evidence>
<dbReference type="InterPro" id="IPR017911">
    <property type="entry name" value="MacB-like_ATP-bd"/>
</dbReference>
<dbReference type="InterPro" id="IPR015854">
    <property type="entry name" value="ABC_transpr_LolD-like"/>
</dbReference>
<dbReference type="SMART" id="SM00382">
    <property type="entry name" value="AAA"/>
    <property type="match status" value="1"/>
</dbReference>
<dbReference type="InterPro" id="IPR003593">
    <property type="entry name" value="AAA+_ATPase"/>
</dbReference>
<organism evidence="5 6">
    <name type="scientific">Sporomusa termitida</name>
    <dbReference type="NCBI Taxonomy" id="2377"/>
    <lineage>
        <taxon>Bacteria</taxon>
        <taxon>Bacillati</taxon>
        <taxon>Bacillota</taxon>
        <taxon>Negativicutes</taxon>
        <taxon>Selenomonadales</taxon>
        <taxon>Sporomusaceae</taxon>
        <taxon>Sporomusa</taxon>
    </lineage>
</organism>
<proteinExistence type="predicted"/>
<dbReference type="PANTHER" id="PTHR24220">
    <property type="entry name" value="IMPORT ATP-BINDING PROTEIN"/>
    <property type="match status" value="1"/>
</dbReference>
<evidence type="ECO:0000256" key="3">
    <source>
        <dbReference type="ARBA" id="ARBA00022840"/>
    </source>
</evidence>
<dbReference type="RefSeq" id="WP_144348799.1">
    <property type="nucleotide sequence ID" value="NZ_CP036259.1"/>
</dbReference>
<dbReference type="Proteomes" id="UP000320776">
    <property type="component" value="Chromosome"/>
</dbReference>